<dbReference type="SMART" id="SM00186">
    <property type="entry name" value="FBG"/>
    <property type="match status" value="1"/>
</dbReference>
<dbReference type="InterPro" id="IPR036056">
    <property type="entry name" value="Fibrinogen-like_C"/>
</dbReference>
<dbReference type="PANTHER" id="PTHR19143">
    <property type="entry name" value="FIBRINOGEN/TENASCIN/ANGIOPOEITIN"/>
    <property type="match status" value="1"/>
</dbReference>
<accession>A0AAV3YKA8</accession>
<protein>
    <submittedName>
        <fullName evidence="3">Fibrinogen-related protein 3.2</fullName>
    </submittedName>
</protein>
<keyword evidence="1" id="KW-0732">Signal</keyword>
<feature type="signal peptide" evidence="1">
    <location>
        <begin position="1"/>
        <end position="22"/>
    </location>
</feature>
<evidence type="ECO:0000313" key="4">
    <source>
        <dbReference type="Proteomes" id="UP000735302"/>
    </source>
</evidence>
<feature type="chain" id="PRO_5043551119" evidence="1">
    <location>
        <begin position="23"/>
        <end position="592"/>
    </location>
</feature>
<dbReference type="GO" id="GO:0005615">
    <property type="term" value="C:extracellular space"/>
    <property type="evidence" value="ECO:0007669"/>
    <property type="project" value="TreeGrafter"/>
</dbReference>
<gene>
    <name evidence="3" type="ORF">PoB_000914700</name>
</gene>
<evidence type="ECO:0000313" key="3">
    <source>
        <dbReference type="EMBL" id="GFN82641.1"/>
    </source>
</evidence>
<reference evidence="3 4" key="1">
    <citation type="journal article" date="2021" name="Elife">
        <title>Chloroplast acquisition without the gene transfer in kleptoplastic sea slugs, Plakobranchus ocellatus.</title>
        <authorList>
            <person name="Maeda T."/>
            <person name="Takahashi S."/>
            <person name="Yoshida T."/>
            <person name="Shimamura S."/>
            <person name="Takaki Y."/>
            <person name="Nagai Y."/>
            <person name="Toyoda A."/>
            <person name="Suzuki Y."/>
            <person name="Arimoto A."/>
            <person name="Ishii H."/>
            <person name="Satoh N."/>
            <person name="Nishiyama T."/>
            <person name="Hasebe M."/>
            <person name="Maruyama T."/>
            <person name="Minagawa J."/>
            <person name="Obokata J."/>
            <person name="Shigenobu S."/>
        </authorList>
    </citation>
    <scope>NUCLEOTIDE SEQUENCE [LARGE SCALE GENOMIC DNA]</scope>
</reference>
<evidence type="ECO:0000256" key="1">
    <source>
        <dbReference type="SAM" id="SignalP"/>
    </source>
</evidence>
<comment type="caution">
    <text evidence="3">The sequence shown here is derived from an EMBL/GenBank/DDBJ whole genome shotgun (WGS) entry which is preliminary data.</text>
</comment>
<evidence type="ECO:0000259" key="2">
    <source>
        <dbReference type="PROSITE" id="PS51406"/>
    </source>
</evidence>
<proteinExistence type="predicted"/>
<dbReference type="InterPro" id="IPR050373">
    <property type="entry name" value="Fibrinogen_C-term_domain"/>
</dbReference>
<dbReference type="SUPFAM" id="SSF56496">
    <property type="entry name" value="Fibrinogen C-terminal domain-like"/>
    <property type="match status" value="1"/>
</dbReference>
<feature type="domain" description="Fibrinogen C-terminal" evidence="2">
    <location>
        <begin position="377"/>
        <end position="592"/>
    </location>
</feature>
<dbReference type="InterPro" id="IPR014716">
    <property type="entry name" value="Fibrinogen_a/b/g_C_1"/>
</dbReference>
<name>A0AAV3YKA8_9GAST</name>
<keyword evidence="4" id="KW-1185">Reference proteome</keyword>
<dbReference type="EMBL" id="BLXT01001025">
    <property type="protein sequence ID" value="GFN82641.1"/>
    <property type="molecule type" value="Genomic_DNA"/>
</dbReference>
<dbReference type="CDD" id="cd00087">
    <property type="entry name" value="FReD"/>
    <property type="match status" value="1"/>
</dbReference>
<dbReference type="AlphaFoldDB" id="A0AAV3YKA8"/>
<dbReference type="InterPro" id="IPR002181">
    <property type="entry name" value="Fibrinogen_a/b/g_C_dom"/>
</dbReference>
<dbReference type="Proteomes" id="UP000735302">
    <property type="component" value="Unassembled WGS sequence"/>
</dbReference>
<sequence>MKGELLSTATLILLYYSCCCEGMKLILNRDIPMRPENRNTCGILRCEENVSPTTTTSSPDGIKDEENFSSFILNMTIFKSQPVSSSALEDKNEQRVLIASLTSEHPNITRVTNDMKLMGSLDHKSASMRLDLLNSDDCSSDFTCEVHGLDNKGRVFLSTSTLLQQKKETPLGDGTLDMTTSLQFLAQQLIINSLRDIEEKIEDKILSFERRVEGKMDSVVTDIRNQIHTLENRMEDKIGRQVDTLYQLQAKVSAMNEDDACSKSEDALDKRFSALTRELNDARENAVGVILDYIDARFLRSEMRLTNNLTDSITEVISSNDVLKGSLDKMVSSQMMSIDSIRKLETSIHNITSAIEPSKLLSQINNTMMNKNFESSMIDYLMPSDCTRGMPIPPSSYPFPHPVVYPRGKGGQDLPYLCDMFTDGGGWIVIQRRLTGNVDFYRDWATYKKGFGTFDDEFWLGNERIHALTSSGTWDLRVDLKYKGKKAFAQYKNFLIESESSQYRLRIGSYSGNAGDSLTYHNGQKFSTFDKDNDVDNGSCAQSQEGAWWYRKCDYVDLNSKWNGGNNKGLEWYKLAGQDSASFSEMKIRRVA</sequence>
<dbReference type="PROSITE" id="PS51406">
    <property type="entry name" value="FIBRINOGEN_C_2"/>
    <property type="match status" value="1"/>
</dbReference>
<organism evidence="3 4">
    <name type="scientific">Plakobranchus ocellatus</name>
    <dbReference type="NCBI Taxonomy" id="259542"/>
    <lineage>
        <taxon>Eukaryota</taxon>
        <taxon>Metazoa</taxon>
        <taxon>Spiralia</taxon>
        <taxon>Lophotrochozoa</taxon>
        <taxon>Mollusca</taxon>
        <taxon>Gastropoda</taxon>
        <taxon>Heterobranchia</taxon>
        <taxon>Euthyneura</taxon>
        <taxon>Panpulmonata</taxon>
        <taxon>Sacoglossa</taxon>
        <taxon>Placobranchoidea</taxon>
        <taxon>Plakobranchidae</taxon>
        <taxon>Plakobranchus</taxon>
    </lineage>
</organism>
<dbReference type="Gene3D" id="3.90.215.10">
    <property type="entry name" value="Gamma Fibrinogen, chain A, domain 1"/>
    <property type="match status" value="1"/>
</dbReference>
<dbReference type="Pfam" id="PF00147">
    <property type="entry name" value="Fibrinogen_C"/>
    <property type="match status" value="1"/>
</dbReference>
<dbReference type="PANTHER" id="PTHR19143:SF458">
    <property type="entry name" value="FIBRINOGEN C-TERMINAL DOMAIN-CONTAINING PROTEIN-RELATED"/>
    <property type="match status" value="1"/>
</dbReference>